<dbReference type="Pfam" id="PF13347">
    <property type="entry name" value="MFS_2"/>
    <property type="match status" value="1"/>
</dbReference>
<evidence type="ECO:0000313" key="4">
    <source>
        <dbReference type="Proteomes" id="UP000587760"/>
    </source>
</evidence>
<reference evidence="3 4" key="1">
    <citation type="submission" date="2020-08" db="EMBL/GenBank/DDBJ databases">
        <title>Genomic Encyclopedia of Type Strains, Phase IV (KMG-IV): sequencing the most valuable type-strain genomes for metagenomic binning, comparative biology and taxonomic classification.</title>
        <authorList>
            <person name="Goeker M."/>
        </authorList>
    </citation>
    <scope>NUCLEOTIDE SEQUENCE [LARGE SCALE GENOMIC DNA]</scope>
    <source>
        <strain evidence="3 4">DSM 2461</strain>
    </source>
</reference>
<dbReference type="GO" id="GO:0015293">
    <property type="term" value="F:symporter activity"/>
    <property type="evidence" value="ECO:0007669"/>
    <property type="project" value="InterPro"/>
</dbReference>
<accession>A0A841RAJ2</accession>
<dbReference type="EMBL" id="JACHGJ010000002">
    <property type="protein sequence ID" value="MBB6479939.1"/>
    <property type="molecule type" value="Genomic_DNA"/>
</dbReference>
<feature type="transmembrane region" description="Helical" evidence="2">
    <location>
        <begin position="322"/>
        <end position="342"/>
    </location>
</feature>
<name>A0A841RAJ2_9SPIO</name>
<comment type="caution">
    <text evidence="3">The sequence shown here is derived from an EMBL/GenBank/DDBJ whole genome shotgun (WGS) entry which is preliminary data.</text>
</comment>
<dbReference type="GO" id="GO:0008643">
    <property type="term" value="P:carbohydrate transport"/>
    <property type="evidence" value="ECO:0007669"/>
    <property type="project" value="InterPro"/>
</dbReference>
<dbReference type="InterPro" id="IPR036259">
    <property type="entry name" value="MFS_trans_sf"/>
</dbReference>
<dbReference type="GO" id="GO:0005886">
    <property type="term" value="C:plasma membrane"/>
    <property type="evidence" value="ECO:0007669"/>
    <property type="project" value="TreeGrafter"/>
</dbReference>
<sequence>MKKALSIQVSLREKISFAGALGGQNLMYTFVNFFILIFYTDVMGISPAAAGLMFLVARIWDAFNDLIMGMIVDRTRSRWGKCRPYLIFMSFPIAVTTAIMFIVPDLEYGGRIVYMWVTYIIWGMAYTSGDISLWTLAGRISPRTEDRNLLISWGRVAGAVGTAAAVLATVPLKNLLGGDKGGGYFAVAVIFCLLGFLAIFQGGLITRERTFSHDPDQKISLKDSLVSIFANGPLLLVLLSLLLTVIPSLQMVMMMYFAKYNLQNEGLMTVIAGISLVTMALGSGLVPWLTRFISGKKLVLYSGFVLAFLGTAMYFIGYENLLIFYVFAALWGLFNGFPEVIRTTMIANTVEWMEKKTGKRSDGTIFSTLTFIGKLTAGLGKFVAGLLLTYYGFIANTAQSPQVLDGLFQSMTIIPGIGSLIMILPLFFYNIDEKTHAKLVKDLALESES</sequence>
<feature type="transmembrane region" description="Helical" evidence="2">
    <location>
        <begin position="184"/>
        <end position="205"/>
    </location>
</feature>
<feature type="transmembrane region" description="Helical" evidence="2">
    <location>
        <begin position="363"/>
        <end position="393"/>
    </location>
</feature>
<dbReference type="GO" id="GO:0006814">
    <property type="term" value="P:sodium ion transport"/>
    <property type="evidence" value="ECO:0007669"/>
    <property type="project" value="InterPro"/>
</dbReference>
<dbReference type="PANTHER" id="PTHR11328:SF24">
    <property type="entry name" value="MAJOR FACILITATOR SUPERFAMILY (MFS) PROFILE DOMAIN-CONTAINING PROTEIN"/>
    <property type="match status" value="1"/>
</dbReference>
<feature type="transmembrane region" description="Helical" evidence="2">
    <location>
        <begin position="225"/>
        <end position="246"/>
    </location>
</feature>
<dbReference type="RefSeq" id="WP_184745622.1">
    <property type="nucleotide sequence ID" value="NZ_JACHGJ010000002.1"/>
</dbReference>
<keyword evidence="2" id="KW-1133">Transmembrane helix</keyword>
<dbReference type="AlphaFoldDB" id="A0A841RAJ2"/>
<organism evidence="3 4">
    <name type="scientific">Spirochaeta isovalerica</name>
    <dbReference type="NCBI Taxonomy" id="150"/>
    <lineage>
        <taxon>Bacteria</taxon>
        <taxon>Pseudomonadati</taxon>
        <taxon>Spirochaetota</taxon>
        <taxon>Spirochaetia</taxon>
        <taxon>Spirochaetales</taxon>
        <taxon>Spirochaetaceae</taxon>
        <taxon>Spirochaeta</taxon>
    </lineage>
</organism>
<feature type="transmembrane region" description="Helical" evidence="2">
    <location>
        <begin position="149"/>
        <end position="172"/>
    </location>
</feature>
<feature type="transmembrane region" description="Helical" evidence="2">
    <location>
        <begin position="116"/>
        <end position="137"/>
    </location>
</feature>
<feature type="transmembrane region" description="Helical" evidence="2">
    <location>
        <begin position="298"/>
        <end position="316"/>
    </location>
</feature>
<comment type="similarity">
    <text evidence="1">Belongs to the sodium:galactoside symporter (TC 2.A.2) family.</text>
</comment>
<evidence type="ECO:0000256" key="2">
    <source>
        <dbReference type="SAM" id="Phobius"/>
    </source>
</evidence>
<gene>
    <name evidence="3" type="ORF">HNR50_001597</name>
</gene>
<dbReference type="Gene3D" id="1.20.1250.20">
    <property type="entry name" value="MFS general substrate transporter like domains"/>
    <property type="match status" value="2"/>
</dbReference>
<keyword evidence="2" id="KW-0812">Transmembrane</keyword>
<feature type="transmembrane region" description="Helical" evidence="2">
    <location>
        <begin position="45"/>
        <end position="63"/>
    </location>
</feature>
<dbReference type="SUPFAM" id="SSF103473">
    <property type="entry name" value="MFS general substrate transporter"/>
    <property type="match status" value="1"/>
</dbReference>
<dbReference type="InterPro" id="IPR001927">
    <property type="entry name" value="Na/Gal_symport"/>
</dbReference>
<dbReference type="InterPro" id="IPR039672">
    <property type="entry name" value="MFS_2"/>
</dbReference>
<evidence type="ECO:0000313" key="3">
    <source>
        <dbReference type="EMBL" id="MBB6479939.1"/>
    </source>
</evidence>
<feature type="transmembrane region" description="Helical" evidence="2">
    <location>
        <begin position="413"/>
        <end position="431"/>
    </location>
</feature>
<dbReference type="PANTHER" id="PTHR11328">
    <property type="entry name" value="MAJOR FACILITATOR SUPERFAMILY DOMAIN-CONTAINING PROTEIN"/>
    <property type="match status" value="1"/>
</dbReference>
<dbReference type="Proteomes" id="UP000587760">
    <property type="component" value="Unassembled WGS sequence"/>
</dbReference>
<proteinExistence type="inferred from homology"/>
<keyword evidence="2" id="KW-0472">Membrane</keyword>
<evidence type="ECO:0000256" key="1">
    <source>
        <dbReference type="ARBA" id="ARBA00009617"/>
    </source>
</evidence>
<feature type="transmembrane region" description="Helical" evidence="2">
    <location>
        <begin position="84"/>
        <end position="104"/>
    </location>
</feature>
<feature type="transmembrane region" description="Helical" evidence="2">
    <location>
        <begin position="21"/>
        <end position="39"/>
    </location>
</feature>
<feature type="transmembrane region" description="Helical" evidence="2">
    <location>
        <begin position="266"/>
        <end position="286"/>
    </location>
</feature>
<keyword evidence="4" id="KW-1185">Reference proteome</keyword>
<dbReference type="NCBIfam" id="TIGR00792">
    <property type="entry name" value="gph"/>
    <property type="match status" value="1"/>
</dbReference>
<dbReference type="CDD" id="cd17332">
    <property type="entry name" value="MFS_MelB_like"/>
    <property type="match status" value="1"/>
</dbReference>
<protein>
    <submittedName>
        <fullName evidence="3">GPH family glycoside/pentoside/hexuronide:cation symporter/probable glucitol transport protein GutA</fullName>
    </submittedName>
</protein>